<dbReference type="PANTHER" id="PTHR48050:SF13">
    <property type="entry name" value="STEROL 3-BETA-GLUCOSYLTRANSFERASE UGT80A2"/>
    <property type="match status" value="1"/>
</dbReference>
<keyword evidence="5" id="KW-1185">Reference proteome</keyword>
<protein>
    <recommendedName>
        <fullName evidence="6">Glycosyltransferase family 28 N-terminal domain-containing protein</fullName>
    </recommendedName>
</protein>
<reference evidence="5" key="1">
    <citation type="journal article" date="2010" name="Genome Biol.">
        <title>Genome sequence of the necrotrophic plant pathogen Pythium ultimum reveals original pathogenicity mechanisms and effector repertoire.</title>
        <authorList>
            <person name="Levesque C.A."/>
            <person name="Brouwer H."/>
            <person name="Cano L."/>
            <person name="Hamilton J.P."/>
            <person name="Holt C."/>
            <person name="Huitema E."/>
            <person name="Raffaele S."/>
            <person name="Robideau G.P."/>
            <person name="Thines M."/>
            <person name="Win J."/>
            <person name="Zerillo M.M."/>
            <person name="Beakes G.W."/>
            <person name="Boore J.L."/>
            <person name="Busam D."/>
            <person name="Dumas B."/>
            <person name="Ferriera S."/>
            <person name="Fuerstenberg S.I."/>
            <person name="Gachon C.M."/>
            <person name="Gaulin E."/>
            <person name="Govers F."/>
            <person name="Grenville-Briggs L."/>
            <person name="Horner N."/>
            <person name="Hostetler J."/>
            <person name="Jiang R.H."/>
            <person name="Johnson J."/>
            <person name="Krajaejun T."/>
            <person name="Lin H."/>
            <person name="Meijer H.J."/>
            <person name="Moore B."/>
            <person name="Morris P."/>
            <person name="Phuntmart V."/>
            <person name="Puiu D."/>
            <person name="Shetty J."/>
            <person name="Stajich J.E."/>
            <person name="Tripathy S."/>
            <person name="Wawra S."/>
            <person name="van West P."/>
            <person name="Whitty B.R."/>
            <person name="Coutinho P.M."/>
            <person name="Henrissat B."/>
            <person name="Martin F."/>
            <person name="Thomas P.D."/>
            <person name="Tyler B.M."/>
            <person name="De Vries R.P."/>
            <person name="Kamoun S."/>
            <person name="Yandell M."/>
            <person name="Tisserat N."/>
            <person name="Buell C.R."/>
        </authorList>
    </citation>
    <scope>NUCLEOTIDE SEQUENCE</scope>
    <source>
        <strain evidence="5">DAOM:BR144</strain>
    </source>
</reference>
<sequence length="1453" mass="160507">MSTAAPTADTGDAAPRGTKLKFTRALQAIRDETKKSRDKLETFADVVQALAAFDRDGHIKMQFDDDDDRYDIETMQKQSQDRVEYADKLLHTDSEREEPVHDVPKMNVCIMIVGTRGDVQPFIGIAKRLQQDGHRVRLATHAVYRDFVTEYGVEFYPLGGDPKELAAYMVKTGGHLIPVKLETIQKDVPRNLQMIEEILHSTWPAVSEPDPEAGGPGIPGKPFRAQAIISNPVTYGHIHVAERLGVPLHIMFPQPWVPTTAFPHPLSNLEYNNKPSKKNYLSYKLVDLLMWQGTEGIVNEFRTEVLSLLKIRKGDGGRDMLLDLAIPHAFMWSSVLVPKPSDWGKIYDVIGTVTLKEAGSKYTPTPELEAFLGNDGGPIFVGFGSMVIEDPKKTTSMIIEAAKLANNARVLIQSSWSDMAAGLDVPDNIMFLGNCPHDWLMPRVSAVVHHGGAGTTAAGLLAGKPTFIVPFFGDQPFWGRAVVTAGVGVEPCPIAELTVEKLRVAFEGLQSPELRENAKRIREVMNNEDGVEGAVDSFYRNLPLNGMRCDLGCKRIATKWSQKDKLKLCVQCEYVITSRQENSSADIVDYHAVDYSARGPDSALEGAAAGMGAFVHELGSGVKDIFIKPAQGYRDEGAKGAVIGLMKGIGGIFIRPVQGAALFADHIATGHYNESRGSEDRKKGTVFMENKLFRNAIGSSKAPEAHTAAMNPDEHVEVNRKSSDREQIAIHLSPEEKLQFEAKYNEIMAKRSADTEANDLIVAKSGSAKENAAPTPAAHLVVSSAEFNDQGGIDIRFRNGSVVDKSLGEAELHSLEELSHAETAAQTNLYASLQGKKVPPMNICMMTTGSWDESVQQYVAIGLRLKRDGHRVRIATNSGFRDRIIAAGLEFYPLGGRATTTGKFLRYLYEKNLIERKKSFFDRFRSQEAFPEVQDLKELMSSLWPACVEVDPLAPGKLFRADAIISHPLMFGQTAVAERLGVPLHCMSYNPLSRTQAFPHPMSASLTLSKPYRYAPTNSVSYDVINNAMWAGMKDLLDDFRASMGLSGKSVGTNLLAEWRVPHSYLWNPELLPKPLDWGREINIAGYVELEQKHVQEDKGQAAALQKVESFVASEPSMPVIYFGFVRAEWDPRHVRDLLQKIETTARKVNVRVVFQTCEENNEFPLHATDTVLEVNQVLPAKHILKHVHAALHWGDLSITSAVLAAGKPACVIARNITQRLWGQALVNAGVGVEHLEIDMLSVDNIGNVFRALLSETLAANAKQFAQTFSPSDAVENAVTAFYANLPLTAMTCDLDPTRLARVYDPVNQLKLSYEAHVVVRQLNPADASNDLKYKPMQYSLHHPPRLSMRGLKDDVAAARGLTGGLDTQQRLPVYTYDVIDTLVPATSSNPILSAAPVAKLRGKLNRYQSMAMNVIETPAFWSSEAEEHAETAKIHATYEKLLLDREKPFLHH</sequence>
<evidence type="ECO:0000256" key="1">
    <source>
        <dbReference type="ARBA" id="ARBA00022679"/>
    </source>
</evidence>
<dbReference type="Proteomes" id="UP000019132">
    <property type="component" value="Unassembled WGS sequence"/>
</dbReference>
<proteinExistence type="predicted"/>
<evidence type="ECO:0000313" key="5">
    <source>
        <dbReference type="Proteomes" id="UP000019132"/>
    </source>
</evidence>
<dbReference type="EMBL" id="GL376626">
    <property type="status" value="NOT_ANNOTATED_CDS"/>
    <property type="molecule type" value="Genomic_DNA"/>
</dbReference>
<feature type="domain" description="Glycosyltransferase family 28 N-terminal" evidence="2">
    <location>
        <begin position="109"/>
        <end position="263"/>
    </location>
</feature>
<dbReference type="OMA" id="FQCGDWD"/>
<dbReference type="InParanoid" id="K3W8I2"/>
<dbReference type="FunFam" id="3.40.50.2000:FF:000009">
    <property type="entry name" value="Sterol 3-beta-glucosyltransferase UGT80A2"/>
    <property type="match status" value="1"/>
</dbReference>
<dbReference type="SUPFAM" id="SSF53756">
    <property type="entry name" value="UDP-Glycosyltransferase/glycogen phosphorylase"/>
    <property type="match status" value="2"/>
</dbReference>
<feature type="domain" description="Glycosyltransferase family 28 N-terminal" evidence="2">
    <location>
        <begin position="855"/>
        <end position="998"/>
    </location>
</feature>
<feature type="domain" description="Erythromycin biosynthesis protein CIII-like C-terminal" evidence="3">
    <location>
        <begin position="424"/>
        <end position="526"/>
    </location>
</feature>
<reference evidence="4" key="3">
    <citation type="submission" date="2015-02" db="UniProtKB">
        <authorList>
            <consortium name="EnsemblProtists"/>
        </authorList>
    </citation>
    <scope>IDENTIFICATION</scope>
    <source>
        <strain evidence="4">DAOM BR144</strain>
    </source>
</reference>
<accession>K3W8I2</accession>
<keyword evidence="1" id="KW-0808">Transferase</keyword>
<evidence type="ECO:0000313" key="4">
    <source>
        <dbReference type="EnsemblProtists" id="PYU1_T001273"/>
    </source>
</evidence>
<evidence type="ECO:0000259" key="2">
    <source>
        <dbReference type="Pfam" id="PF03033"/>
    </source>
</evidence>
<dbReference type="EnsemblProtists" id="PYU1_T001273">
    <property type="protein sequence ID" value="PYU1_T001273"/>
    <property type="gene ID" value="PYU1_G001273"/>
</dbReference>
<name>K3W8I2_GLOUD</name>
<reference evidence="5" key="2">
    <citation type="submission" date="2010-04" db="EMBL/GenBank/DDBJ databases">
        <authorList>
            <person name="Buell R."/>
            <person name="Hamilton J."/>
            <person name="Hostetler J."/>
        </authorList>
    </citation>
    <scope>NUCLEOTIDE SEQUENCE [LARGE SCALE GENOMIC DNA]</scope>
    <source>
        <strain evidence="5">DAOM:BR144</strain>
    </source>
</reference>
<dbReference type="InterPro" id="IPR004276">
    <property type="entry name" value="GlycoTrans_28_N"/>
</dbReference>
<dbReference type="FunFam" id="3.40.50.2000:FF:000163">
    <property type="entry name" value="Sterol 3-beta-glucosyltransferase"/>
    <property type="match status" value="2"/>
</dbReference>
<dbReference type="Pfam" id="PF03033">
    <property type="entry name" value="Glyco_transf_28"/>
    <property type="match status" value="2"/>
</dbReference>
<dbReference type="CDD" id="cd03784">
    <property type="entry name" value="GT1_Gtf-like"/>
    <property type="match status" value="2"/>
</dbReference>
<dbReference type="GO" id="GO:0005975">
    <property type="term" value="P:carbohydrate metabolic process"/>
    <property type="evidence" value="ECO:0007669"/>
    <property type="project" value="InterPro"/>
</dbReference>
<dbReference type="eggNOG" id="KOG1192">
    <property type="taxonomic scope" value="Eukaryota"/>
</dbReference>
<organism evidence="4 5">
    <name type="scientific">Globisporangium ultimum (strain ATCC 200006 / CBS 805.95 / DAOM BR144)</name>
    <name type="common">Pythium ultimum</name>
    <dbReference type="NCBI Taxonomy" id="431595"/>
    <lineage>
        <taxon>Eukaryota</taxon>
        <taxon>Sar</taxon>
        <taxon>Stramenopiles</taxon>
        <taxon>Oomycota</taxon>
        <taxon>Peronosporomycetes</taxon>
        <taxon>Pythiales</taxon>
        <taxon>Pythiaceae</taxon>
        <taxon>Globisporangium</taxon>
    </lineage>
</organism>
<dbReference type="Gene3D" id="3.40.50.2000">
    <property type="entry name" value="Glycogen Phosphorylase B"/>
    <property type="match status" value="4"/>
</dbReference>
<dbReference type="STRING" id="431595.K3W8I2"/>
<dbReference type="InterPro" id="IPR002213">
    <property type="entry name" value="UDP_glucos_trans"/>
</dbReference>
<dbReference type="InterPro" id="IPR050426">
    <property type="entry name" value="Glycosyltransferase_28"/>
</dbReference>
<dbReference type="VEuPathDB" id="FungiDB:PYU1_G001273"/>
<dbReference type="HOGENOM" id="CLU_004148_0_0_1"/>
<dbReference type="GO" id="GO:0016906">
    <property type="term" value="F:sterol 3-beta-glucosyltransferase activity"/>
    <property type="evidence" value="ECO:0007669"/>
    <property type="project" value="UniProtKB-ARBA"/>
</dbReference>
<evidence type="ECO:0000259" key="3">
    <source>
        <dbReference type="Pfam" id="PF06722"/>
    </source>
</evidence>
<dbReference type="PANTHER" id="PTHR48050">
    <property type="entry name" value="STEROL 3-BETA-GLUCOSYLTRANSFERASE"/>
    <property type="match status" value="1"/>
</dbReference>
<dbReference type="InterPro" id="IPR010610">
    <property type="entry name" value="EryCIII-like_C"/>
</dbReference>
<dbReference type="Pfam" id="PF06722">
    <property type="entry name" value="EryCIII-like_C"/>
    <property type="match status" value="1"/>
</dbReference>
<evidence type="ECO:0008006" key="6">
    <source>
        <dbReference type="Google" id="ProtNLM"/>
    </source>
</evidence>